<evidence type="ECO:0000256" key="3">
    <source>
        <dbReference type="ARBA" id="ARBA00022989"/>
    </source>
</evidence>
<evidence type="ECO:0000256" key="4">
    <source>
        <dbReference type="ARBA" id="ARBA00023136"/>
    </source>
</evidence>
<feature type="transmembrane region" description="Helical" evidence="5">
    <location>
        <begin position="61"/>
        <end position="79"/>
    </location>
</feature>
<dbReference type="PANTHER" id="PTHR40060">
    <property type="entry name" value="UPF0316 PROTEIN YEBE"/>
    <property type="match status" value="1"/>
</dbReference>
<evidence type="ECO:0000256" key="1">
    <source>
        <dbReference type="ARBA" id="ARBA00022475"/>
    </source>
</evidence>
<keyword evidence="8" id="KW-1185">Reference proteome</keyword>
<feature type="domain" description="DUF5698" evidence="6">
    <location>
        <begin position="22"/>
        <end position="79"/>
    </location>
</feature>
<comment type="caution">
    <text evidence="7">The sequence shown here is derived from an EMBL/GenBank/DDBJ whole genome shotgun (WGS) entry which is preliminary data.</text>
</comment>
<feature type="transmembrane region" description="Helical" evidence="5">
    <location>
        <begin position="6"/>
        <end position="29"/>
    </location>
</feature>
<dbReference type="GO" id="GO:0005886">
    <property type="term" value="C:plasma membrane"/>
    <property type="evidence" value="ECO:0007669"/>
    <property type="project" value="UniProtKB-SubCell"/>
</dbReference>
<dbReference type="RefSeq" id="WP_009201931.1">
    <property type="nucleotide sequence ID" value="NZ_ACJX03000001.1"/>
</dbReference>
<sequence>MTTILGLFFIFFARIADVSIGTMRILLLVRGMRLKAAMIGFCEVCIYMIALSIVLGGGQLSMIELVFYAGGFAAGNYIGSMLEEKMLSGYALVEVIAESSPLIAEKVENLREAGYGTTVLQGEGKYGKRMILKIVCERKKINIVLNMVKGLGFIYISDVKSVTGGFFANKGK</sequence>
<dbReference type="InterPro" id="IPR022930">
    <property type="entry name" value="UPF0316"/>
</dbReference>
<evidence type="ECO:0000256" key="5">
    <source>
        <dbReference type="SAM" id="Phobius"/>
    </source>
</evidence>
<protein>
    <recommendedName>
        <fullName evidence="6">DUF5698 domain-containing protein</fullName>
    </recommendedName>
</protein>
<dbReference type="CDD" id="cd16381">
    <property type="entry name" value="YitT_C_like_1"/>
    <property type="match status" value="1"/>
</dbReference>
<keyword evidence="1" id="KW-1003">Cell membrane</keyword>
<name>A0A0T5X9D4_9BACT</name>
<reference evidence="8" key="1">
    <citation type="submission" date="2012-09" db="EMBL/GenBank/DDBJ databases">
        <authorList>
            <person name="Weinstock G."/>
            <person name="Sodergren E."/>
            <person name="Clifton S."/>
            <person name="Fulton L."/>
            <person name="Fulton B."/>
            <person name="Courtney L."/>
            <person name="Fronick C."/>
            <person name="Harrison M."/>
            <person name="Strong C."/>
            <person name="Farmer C."/>
            <person name="Delehaunty K."/>
            <person name="Markovic C."/>
            <person name="Hall O."/>
            <person name="Minx P."/>
            <person name="Tomlinson C."/>
            <person name="Mitreva M."/>
            <person name="Nelson J."/>
            <person name="Hou S."/>
            <person name="Wollam A."/>
            <person name="Pepin K.H."/>
            <person name="Johnson M."/>
            <person name="Bhonagiri V."/>
            <person name="Nash W.E."/>
            <person name="Suruliraj S."/>
            <person name="Warren W."/>
            <person name="Chinwalla A."/>
            <person name="Mardis E.R."/>
            <person name="Wilson R.K."/>
        </authorList>
    </citation>
    <scope>NUCLEOTIDE SEQUENCE [LARGE SCALE GENOMIC DNA]</scope>
    <source>
        <strain evidence="8">OS1</strain>
    </source>
</reference>
<dbReference type="InterPro" id="IPR044035">
    <property type="entry name" value="DUF5698"/>
</dbReference>
<gene>
    <name evidence="7" type="ORF">HMPREF1705_04164</name>
</gene>
<evidence type="ECO:0000259" key="6">
    <source>
        <dbReference type="Pfam" id="PF18955"/>
    </source>
</evidence>
<dbReference type="Proteomes" id="UP000005273">
    <property type="component" value="Unassembled WGS sequence"/>
</dbReference>
<evidence type="ECO:0000313" key="7">
    <source>
        <dbReference type="EMBL" id="KRT34912.1"/>
    </source>
</evidence>
<accession>A0A0T5X9D4</accession>
<keyword evidence="4 5" id="KW-0472">Membrane</keyword>
<dbReference type="EMBL" id="ACJX03000001">
    <property type="protein sequence ID" value="KRT34912.1"/>
    <property type="molecule type" value="Genomic_DNA"/>
</dbReference>
<dbReference type="eggNOG" id="COG4843">
    <property type="taxonomic scope" value="Bacteria"/>
</dbReference>
<evidence type="ECO:0000256" key="2">
    <source>
        <dbReference type="ARBA" id="ARBA00022692"/>
    </source>
</evidence>
<feature type="transmembrane region" description="Helical" evidence="5">
    <location>
        <begin position="36"/>
        <end position="55"/>
    </location>
</feature>
<dbReference type="AlphaFoldDB" id="A0A0T5X9D4"/>
<proteinExistence type="predicted"/>
<evidence type="ECO:0000313" key="8">
    <source>
        <dbReference type="Proteomes" id="UP000005273"/>
    </source>
</evidence>
<organism evidence="7 8">
    <name type="scientific">Acetomicrobium hydrogeniformans ATCC BAA-1850</name>
    <dbReference type="NCBI Taxonomy" id="592015"/>
    <lineage>
        <taxon>Bacteria</taxon>
        <taxon>Thermotogati</taxon>
        <taxon>Synergistota</taxon>
        <taxon>Synergistia</taxon>
        <taxon>Synergistales</taxon>
        <taxon>Acetomicrobiaceae</taxon>
        <taxon>Acetomicrobium</taxon>
    </lineage>
</organism>
<dbReference type="OrthoDB" id="48231at2"/>
<dbReference type="PANTHER" id="PTHR40060:SF1">
    <property type="entry name" value="UPF0316 PROTEIN YEBE"/>
    <property type="match status" value="1"/>
</dbReference>
<keyword evidence="2 5" id="KW-0812">Transmembrane</keyword>
<keyword evidence="3 5" id="KW-1133">Transmembrane helix</keyword>
<dbReference type="Pfam" id="PF18955">
    <property type="entry name" value="DUF5698"/>
    <property type="match status" value="1"/>
</dbReference>